<dbReference type="Proteomes" id="UP000887581">
    <property type="component" value="Unplaced"/>
</dbReference>
<sequence length="88" mass="10387">MSERQCITFYHKQAEILEFGGLDILLEENIWQTKWSEISHRRTVFNAAVIRSFGIDRTVAEREIHRASAGRHNIWMMQRWHSAASQTT</sequence>
<evidence type="ECO:0000313" key="1">
    <source>
        <dbReference type="Proteomes" id="UP000887581"/>
    </source>
</evidence>
<organism evidence="1 2">
    <name type="scientific">Setaria digitata</name>
    <dbReference type="NCBI Taxonomy" id="48799"/>
    <lineage>
        <taxon>Eukaryota</taxon>
        <taxon>Metazoa</taxon>
        <taxon>Ecdysozoa</taxon>
        <taxon>Nematoda</taxon>
        <taxon>Chromadorea</taxon>
        <taxon>Rhabditida</taxon>
        <taxon>Spirurina</taxon>
        <taxon>Spiruromorpha</taxon>
        <taxon>Filarioidea</taxon>
        <taxon>Setariidae</taxon>
        <taxon>Setaria</taxon>
    </lineage>
</organism>
<proteinExistence type="predicted"/>
<keyword evidence="1" id="KW-1185">Reference proteome</keyword>
<protein>
    <submittedName>
        <fullName evidence="2">Uncharacterized protein</fullName>
    </submittedName>
</protein>
<evidence type="ECO:0000313" key="2">
    <source>
        <dbReference type="WBParaSite" id="sdigi.contig260.g6799.t1"/>
    </source>
</evidence>
<reference evidence="2" key="1">
    <citation type="submission" date="2022-11" db="UniProtKB">
        <authorList>
            <consortium name="WormBaseParasite"/>
        </authorList>
    </citation>
    <scope>IDENTIFICATION</scope>
</reference>
<accession>A0A915PME4</accession>
<name>A0A915PME4_9BILA</name>
<dbReference type="AlphaFoldDB" id="A0A915PME4"/>
<dbReference type="WBParaSite" id="sdigi.contig260.g6799.t1">
    <property type="protein sequence ID" value="sdigi.contig260.g6799.t1"/>
    <property type="gene ID" value="sdigi.contig260.g6799"/>
</dbReference>